<protein>
    <submittedName>
        <fullName evidence="1">TGRM2 protein</fullName>
    </submittedName>
</protein>
<comment type="caution">
    <text evidence="1">The sequence shown here is derived from an EMBL/GenBank/DDBJ whole genome shotgun (WGS) entry which is preliminary data.</text>
</comment>
<dbReference type="EMBL" id="WBMZ01001674">
    <property type="protein sequence ID" value="NXY14089.1"/>
    <property type="molecule type" value="Genomic_DNA"/>
</dbReference>
<accession>A0A852NKF7</accession>
<proteinExistence type="predicted"/>
<keyword evidence="2" id="KW-1185">Reference proteome</keyword>
<dbReference type="AlphaFoldDB" id="A0A852NKF7"/>
<feature type="non-terminal residue" evidence="1">
    <location>
        <position position="1"/>
    </location>
</feature>
<organism evidence="1 2">
    <name type="scientific">Atrichornis clamosus</name>
    <dbReference type="NCBI Taxonomy" id="449594"/>
    <lineage>
        <taxon>Eukaryota</taxon>
        <taxon>Metazoa</taxon>
        <taxon>Chordata</taxon>
        <taxon>Craniata</taxon>
        <taxon>Vertebrata</taxon>
        <taxon>Euteleostomi</taxon>
        <taxon>Archelosauria</taxon>
        <taxon>Archosauria</taxon>
        <taxon>Dinosauria</taxon>
        <taxon>Saurischia</taxon>
        <taxon>Theropoda</taxon>
        <taxon>Coelurosauria</taxon>
        <taxon>Aves</taxon>
        <taxon>Neognathae</taxon>
        <taxon>Neoaves</taxon>
        <taxon>Telluraves</taxon>
        <taxon>Australaves</taxon>
        <taxon>Passeriformes</taxon>
        <taxon>Menuridae</taxon>
        <taxon>Atrichornis</taxon>
    </lineage>
</organism>
<sequence>MDSEVEEVARVLLKIVCSSPEFIQKAASETLGMMVKNVTPVRAMTALMDRVVQHCHVLARKCAAEHLLSLMEKMGTKKLAETPRAERLVPVAVRVAQDSHKDTRHYGQEMVKMLMTHRTFKRLLEQSVSERDL</sequence>
<dbReference type="GO" id="GO:0000226">
    <property type="term" value="P:microtubule cytoskeleton organization"/>
    <property type="evidence" value="ECO:0007669"/>
    <property type="project" value="TreeGrafter"/>
</dbReference>
<dbReference type="Proteomes" id="UP000658642">
    <property type="component" value="Unassembled WGS sequence"/>
</dbReference>
<dbReference type="PANTHER" id="PTHR21567:SF42">
    <property type="entry name" value="TOG ARRAY REGULATOR OF AXONEMAL MICROTUBULES PROTEIN 2"/>
    <property type="match status" value="1"/>
</dbReference>
<dbReference type="GO" id="GO:0005929">
    <property type="term" value="C:cilium"/>
    <property type="evidence" value="ECO:0007669"/>
    <property type="project" value="TreeGrafter"/>
</dbReference>
<dbReference type="Gene3D" id="1.25.10.10">
    <property type="entry name" value="Leucine-rich Repeat Variant"/>
    <property type="match status" value="1"/>
</dbReference>
<dbReference type="InterPro" id="IPR016024">
    <property type="entry name" value="ARM-type_fold"/>
</dbReference>
<name>A0A852NKF7_9PASS</name>
<dbReference type="OrthoDB" id="63891at2759"/>
<feature type="non-terminal residue" evidence="1">
    <location>
        <position position="133"/>
    </location>
</feature>
<dbReference type="SUPFAM" id="SSF48371">
    <property type="entry name" value="ARM repeat"/>
    <property type="match status" value="1"/>
</dbReference>
<dbReference type="InterPro" id="IPR011989">
    <property type="entry name" value="ARM-like"/>
</dbReference>
<evidence type="ECO:0000313" key="2">
    <source>
        <dbReference type="Proteomes" id="UP000658642"/>
    </source>
</evidence>
<reference evidence="1" key="1">
    <citation type="submission" date="2020-02" db="EMBL/GenBank/DDBJ databases">
        <title>Bird 10,000 Genomes (B10K) Project - Family phase.</title>
        <authorList>
            <person name="Zhang G."/>
        </authorList>
    </citation>
    <scope>NUCLEOTIDE SEQUENCE</scope>
    <source>
        <strain evidence="1">B10K-DU-029-61</strain>
        <tissue evidence="1">Blood</tissue>
    </source>
</reference>
<dbReference type="GO" id="GO:0008017">
    <property type="term" value="F:microtubule binding"/>
    <property type="evidence" value="ECO:0007669"/>
    <property type="project" value="TreeGrafter"/>
</dbReference>
<gene>
    <name evidence="1" type="primary">Togaram2_0</name>
    <name evidence="1" type="ORF">ATRCLA_R00035</name>
</gene>
<dbReference type="GO" id="GO:0005881">
    <property type="term" value="C:cytoplasmic microtubule"/>
    <property type="evidence" value="ECO:0007669"/>
    <property type="project" value="TreeGrafter"/>
</dbReference>
<dbReference type="PANTHER" id="PTHR21567">
    <property type="entry name" value="CLASP"/>
    <property type="match status" value="1"/>
</dbReference>
<evidence type="ECO:0000313" key="1">
    <source>
        <dbReference type="EMBL" id="NXY14089.1"/>
    </source>
</evidence>